<dbReference type="InterPro" id="IPR012348">
    <property type="entry name" value="RNR-like"/>
</dbReference>
<name>A0ABC9Q0M8_STAA5</name>
<evidence type="ECO:0000256" key="1">
    <source>
        <dbReference type="ARBA" id="ARBA00001962"/>
    </source>
</evidence>
<proteinExistence type="inferred from homology"/>
<dbReference type="GO" id="GO:0004748">
    <property type="term" value="F:ribonucleoside-diphosphate reductase activity, thioredoxin disulfide as acceptor"/>
    <property type="evidence" value="ECO:0007669"/>
    <property type="project" value="UniProtKB-EC"/>
</dbReference>
<comment type="caution">
    <text evidence="10">The sequence shown here is derived from an EMBL/GenBank/DDBJ whole genome shotgun (WGS) entry which is preliminary data.</text>
</comment>
<dbReference type="CDD" id="cd01049">
    <property type="entry name" value="RNRR2"/>
    <property type="match status" value="1"/>
</dbReference>
<dbReference type="GO" id="GO:0009263">
    <property type="term" value="P:deoxyribonucleotide biosynthetic process"/>
    <property type="evidence" value="ECO:0007669"/>
    <property type="project" value="UniProtKB-KW"/>
</dbReference>
<dbReference type="Proteomes" id="UP000003093">
    <property type="component" value="Unassembled WGS sequence"/>
</dbReference>
<dbReference type="NCBIfam" id="NF007183">
    <property type="entry name" value="PRK09614.1-2"/>
    <property type="match status" value="1"/>
</dbReference>
<keyword evidence="7" id="KW-0408">Iron</keyword>
<evidence type="ECO:0000256" key="3">
    <source>
        <dbReference type="ARBA" id="ARBA00011209"/>
    </source>
</evidence>
<comment type="subunit">
    <text evidence="3">Tetramer of two alpha and two beta subunits.</text>
</comment>
<dbReference type="InterPro" id="IPR000358">
    <property type="entry name" value="RNR_small_fam"/>
</dbReference>
<evidence type="ECO:0000256" key="2">
    <source>
        <dbReference type="ARBA" id="ARBA00009303"/>
    </source>
</evidence>
<protein>
    <recommendedName>
        <fullName evidence="4">ribonucleoside-diphosphate reductase</fullName>
        <ecNumber evidence="4">1.17.4.1</ecNumber>
    </recommendedName>
</protein>
<keyword evidence="6 10" id="KW-0560">Oxidoreductase</keyword>
<dbReference type="Gene3D" id="1.10.620.20">
    <property type="entry name" value="Ribonucleotide Reductase, subunit A"/>
    <property type="match status" value="1"/>
</dbReference>
<dbReference type="GO" id="GO:0046872">
    <property type="term" value="F:metal ion binding"/>
    <property type="evidence" value="ECO:0007669"/>
    <property type="project" value="UniProtKB-KW"/>
</dbReference>
<dbReference type="SUPFAM" id="SSF47240">
    <property type="entry name" value="Ferritin-like"/>
    <property type="match status" value="1"/>
</dbReference>
<dbReference type="Pfam" id="PF00268">
    <property type="entry name" value="Ribonuc_red_sm"/>
    <property type="match status" value="1"/>
</dbReference>
<dbReference type="InterPro" id="IPR026494">
    <property type="entry name" value="RNR_NrdF-like"/>
</dbReference>
<dbReference type="PANTHER" id="PTHR23409:SF18">
    <property type="entry name" value="RIBONUCLEOSIDE-DIPHOSPHATE REDUCTASE SUBUNIT M2"/>
    <property type="match status" value="1"/>
</dbReference>
<evidence type="ECO:0000256" key="7">
    <source>
        <dbReference type="ARBA" id="ARBA00023004"/>
    </source>
</evidence>
<evidence type="ECO:0000256" key="4">
    <source>
        <dbReference type="ARBA" id="ARBA00012274"/>
    </source>
</evidence>
<comment type="cofactor">
    <cofactor evidence="1">
        <name>Fe cation</name>
        <dbReference type="ChEBI" id="CHEBI:24875"/>
    </cofactor>
</comment>
<evidence type="ECO:0000256" key="8">
    <source>
        <dbReference type="ARBA" id="ARBA00023116"/>
    </source>
</evidence>
<dbReference type="EC" id="1.17.4.1" evidence="4"/>
<evidence type="ECO:0000256" key="5">
    <source>
        <dbReference type="ARBA" id="ARBA00022723"/>
    </source>
</evidence>
<reference evidence="10 11" key="1">
    <citation type="journal article" date="2012" name="MBio">
        <title>Identification of a highly transmissible animal-independent Staphylococcus aureus ST398 clone with distinct genomic and cell adhesion properties.</title>
        <authorList>
            <person name="Uhlemann A.C."/>
            <person name="Porcella S.F."/>
            <person name="Trivedi S."/>
            <person name="Sullivan S.B."/>
            <person name="Hafer C."/>
            <person name="Kennedy A.D."/>
            <person name="Barbian K.D."/>
            <person name="McCarthy A.J."/>
            <person name="Street C."/>
            <person name="Hirschberg D.L."/>
            <person name="Lipkin W.I."/>
            <person name="Lindsay J.A."/>
            <person name="DeLeo F.R."/>
            <person name="Lowy F.D."/>
        </authorList>
    </citation>
    <scope>NUCLEOTIDE SEQUENCE [LARGE SCALE GENOMIC DNA]</scope>
    <source>
        <strain evidence="10 11">DR10</strain>
    </source>
</reference>
<keyword evidence="5" id="KW-0479">Metal-binding</keyword>
<dbReference type="PANTHER" id="PTHR23409">
    <property type="entry name" value="RIBONUCLEOSIDE-DIPHOSPHATE REDUCTASE SMALL CHAIN"/>
    <property type="match status" value="1"/>
</dbReference>
<dbReference type="InterPro" id="IPR033909">
    <property type="entry name" value="RNR_small"/>
</dbReference>
<dbReference type="AlphaFoldDB" id="A0ABC9Q0M8"/>
<evidence type="ECO:0000313" key="10">
    <source>
        <dbReference type="EMBL" id="EIA14401.1"/>
    </source>
</evidence>
<sequence>MRVTLQEEIIFMIAVNWNTQEDMTNMFWRQNISQMWVETEFKVSKDIASWKTLSEAEQDTFKKALAGLTGLDTHQADDGMPLVMLHTTDLRKKAVYSFMAMMEQIHAKSYSHIFTTLLPSSETNYLLDEWVLEEPHLKYKSDKIVANYHKLWGKEASIYDQYMARVTSVFLETFLFFSGFYYPLYLAGQGKMTTSGEIIRKILLDESIHGVFTGLDAQHLRNELSESEKQKADQEMYKLLNDLYLNEESYTKMLYDDLGITEDVLNYVKYNGNKALSNLGFEPYFEEREFNPIIENALDTTTKNHDFFSVKGDGYVLALNVEALQDDDFVFDNK</sequence>
<organism evidence="10 11">
    <name type="scientific">Staphylococcus aureus subsp. aureus DR10</name>
    <dbReference type="NCBI Taxonomy" id="1155079"/>
    <lineage>
        <taxon>Bacteria</taxon>
        <taxon>Bacillati</taxon>
        <taxon>Bacillota</taxon>
        <taxon>Bacilli</taxon>
        <taxon>Bacillales</taxon>
        <taxon>Staphylococcaceae</taxon>
        <taxon>Staphylococcus</taxon>
    </lineage>
</organism>
<comment type="catalytic activity">
    <reaction evidence="9">
        <text>a 2'-deoxyribonucleoside 5'-diphosphate + [thioredoxin]-disulfide + H2O = a ribonucleoside 5'-diphosphate + [thioredoxin]-dithiol</text>
        <dbReference type="Rhea" id="RHEA:23252"/>
        <dbReference type="Rhea" id="RHEA-COMP:10698"/>
        <dbReference type="Rhea" id="RHEA-COMP:10700"/>
        <dbReference type="ChEBI" id="CHEBI:15377"/>
        <dbReference type="ChEBI" id="CHEBI:29950"/>
        <dbReference type="ChEBI" id="CHEBI:50058"/>
        <dbReference type="ChEBI" id="CHEBI:57930"/>
        <dbReference type="ChEBI" id="CHEBI:73316"/>
        <dbReference type="EC" id="1.17.4.1"/>
    </reaction>
</comment>
<keyword evidence="8" id="KW-0215">Deoxyribonucleotide synthesis</keyword>
<evidence type="ECO:0000256" key="6">
    <source>
        <dbReference type="ARBA" id="ARBA00023002"/>
    </source>
</evidence>
<gene>
    <name evidence="10" type="ORF">ST398NM02_0809</name>
</gene>
<evidence type="ECO:0000256" key="9">
    <source>
        <dbReference type="ARBA" id="ARBA00047754"/>
    </source>
</evidence>
<evidence type="ECO:0000313" key="11">
    <source>
        <dbReference type="Proteomes" id="UP000003093"/>
    </source>
</evidence>
<dbReference type="NCBIfam" id="TIGR04171">
    <property type="entry name" value="RNR_1b_NrdF"/>
    <property type="match status" value="1"/>
</dbReference>
<dbReference type="InterPro" id="IPR009078">
    <property type="entry name" value="Ferritin-like_SF"/>
</dbReference>
<dbReference type="EMBL" id="AIDT01000005">
    <property type="protein sequence ID" value="EIA14401.1"/>
    <property type="molecule type" value="Genomic_DNA"/>
</dbReference>
<comment type="similarity">
    <text evidence="2">Belongs to the ribonucleoside diphosphate reductase small chain family.</text>
</comment>
<accession>A0ABC9Q0M8</accession>